<dbReference type="InterPro" id="IPR017868">
    <property type="entry name" value="Filamin/ABP280_repeat-like"/>
</dbReference>
<evidence type="ECO:0000259" key="7">
    <source>
        <dbReference type="Pfam" id="PF22544"/>
    </source>
</evidence>
<dbReference type="PROSITE" id="PS50012">
    <property type="entry name" value="RCC1_3"/>
    <property type="match status" value="2"/>
</dbReference>
<keyword evidence="3" id="KW-0963">Cytoplasm</keyword>
<dbReference type="Gene3D" id="2.60.40.10">
    <property type="entry name" value="Immunoglobulins"/>
    <property type="match status" value="1"/>
</dbReference>
<comment type="subcellular location">
    <subcellularLocation>
        <location evidence="1">Cell projection</location>
        <location evidence="1">Cilium</location>
    </subcellularLocation>
    <subcellularLocation>
        <location evidence="2">Cytoplasm</location>
    </subcellularLocation>
</comment>
<protein>
    <submittedName>
        <fullName evidence="8">Choice-of-anchor D domain-containing protein</fullName>
    </submittedName>
</protein>
<keyword evidence="9" id="KW-1185">Reference proteome</keyword>
<dbReference type="PANTHER" id="PTHR45982:SF1">
    <property type="entry name" value="REGULATOR OF CHROMOSOME CONDENSATION"/>
    <property type="match status" value="1"/>
</dbReference>
<gene>
    <name evidence="8" type="ORF">JIN84_05615</name>
</gene>
<dbReference type="PROSITE" id="PS50194">
    <property type="entry name" value="FILAMIN_REPEAT"/>
    <property type="match status" value="1"/>
</dbReference>
<dbReference type="InterPro" id="IPR000408">
    <property type="entry name" value="Reg_chr_condens"/>
</dbReference>
<dbReference type="Pfam" id="PF00415">
    <property type="entry name" value="RCC1"/>
    <property type="match status" value="1"/>
</dbReference>
<feature type="domain" description="HYDIN/VesB/CFA65-like Ig-like" evidence="7">
    <location>
        <begin position="388"/>
        <end position="464"/>
    </location>
</feature>
<dbReference type="Proteomes" id="UP000600139">
    <property type="component" value="Unassembled WGS sequence"/>
</dbReference>
<accession>A0A934V9F3</accession>
<sequence>MKQLLPALALLLTATARASDPTISAGLLQSFAIDHKGTTFGWGYQTDREFFHSPSSDYSKKPVRIMSGIKAVSTGDWITLMLDAKGDVYDTGDKIGIGGGFRPFNAPRLLFTGVKAISAGMNQSLILKKDGTAWACESNTFPSFIGIGQPPAKITSTRIMTGVQAVAAGEYHILLLRNDGSAWAMGRNITGELGDGTFIDKSTPVHVMDDVKAIAAGSDHSLFLKTDGTVWATISAIWHFGLPIENARPAQVMTGVRTIAAGYRNSFLIKTDDSLWVTGPNRFGELGDGTTSLRKSPLRVMTGVAEVAAGSEHTIIKKKDGTVWTAGHNYWGELGDGTLTDRSTFVQVARFKKSTNPEIIVRQPGGTALSDGLSRKTFGTSPVGVRGRTLTFTIGNTGYSALTGLKITTDGPHAKDFTFTKPAATVKPGESTTFNVTFKPMGTGTRTAALHIRSNDKDENPFDIKLTGLGKK</sequence>
<dbReference type="InterPro" id="IPR053879">
    <property type="entry name" value="HYDIN_VesB_CFA65-like_Ig"/>
</dbReference>
<proteinExistence type="predicted"/>
<evidence type="ECO:0000256" key="4">
    <source>
        <dbReference type="ARBA" id="ARBA00023069"/>
    </source>
</evidence>
<organism evidence="8 9">
    <name type="scientific">Luteolibacter yonseiensis</name>
    <dbReference type="NCBI Taxonomy" id="1144680"/>
    <lineage>
        <taxon>Bacteria</taxon>
        <taxon>Pseudomonadati</taxon>
        <taxon>Verrucomicrobiota</taxon>
        <taxon>Verrucomicrobiia</taxon>
        <taxon>Verrucomicrobiales</taxon>
        <taxon>Verrucomicrobiaceae</taxon>
        <taxon>Luteolibacter</taxon>
    </lineage>
</organism>
<dbReference type="InterPro" id="IPR009091">
    <property type="entry name" value="RCC1/BLIP-II"/>
</dbReference>
<dbReference type="InterPro" id="IPR013783">
    <property type="entry name" value="Ig-like_fold"/>
</dbReference>
<evidence type="ECO:0000256" key="2">
    <source>
        <dbReference type="ARBA" id="ARBA00004496"/>
    </source>
</evidence>
<dbReference type="AlphaFoldDB" id="A0A934V9F3"/>
<keyword evidence="6" id="KW-0732">Signal</keyword>
<feature type="chain" id="PRO_5037335268" evidence="6">
    <location>
        <begin position="19"/>
        <end position="472"/>
    </location>
</feature>
<reference evidence="8" key="1">
    <citation type="submission" date="2021-01" db="EMBL/GenBank/DDBJ databases">
        <title>Modified the classification status of verrucomicrobia.</title>
        <authorList>
            <person name="Feng X."/>
        </authorList>
    </citation>
    <scope>NUCLEOTIDE SEQUENCE</scope>
    <source>
        <strain evidence="8">JCM 18052</strain>
    </source>
</reference>
<evidence type="ECO:0000313" key="8">
    <source>
        <dbReference type="EMBL" id="MBK1815078.1"/>
    </source>
</evidence>
<evidence type="ECO:0000256" key="3">
    <source>
        <dbReference type="ARBA" id="ARBA00022490"/>
    </source>
</evidence>
<evidence type="ECO:0000256" key="5">
    <source>
        <dbReference type="ARBA" id="ARBA00023273"/>
    </source>
</evidence>
<dbReference type="Pfam" id="PF13540">
    <property type="entry name" value="RCC1_2"/>
    <property type="match status" value="1"/>
</dbReference>
<dbReference type="InterPro" id="IPR051553">
    <property type="entry name" value="Ran_GTPase-activating"/>
</dbReference>
<keyword evidence="4" id="KW-0969">Cilium</keyword>
<keyword evidence="5" id="KW-0966">Cell projection</keyword>
<evidence type="ECO:0000313" key="9">
    <source>
        <dbReference type="Proteomes" id="UP000600139"/>
    </source>
</evidence>
<dbReference type="Pfam" id="PF22544">
    <property type="entry name" value="HYDIN_VesB_CFA65-like_Ig"/>
    <property type="match status" value="1"/>
</dbReference>
<evidence type="ECO:0000256" key="1">
    <source>
        <dbReference type="ARBA" id="ARBA00004138"/>
    </source>
</evidence>
<feature type="signal peptide" evidence="6">
    <location>
        <begin position="1"/>
        <end position="18"/>
    </location>
</feature>
<dbReference type="EMBL" id="JAENIK010000005">
    <property type="protein sequence ID" value="MBK1815078.1"/>
    <property type="molecule type" value="Genomic_DNA"/>
</dbReference>
<dbReference type="RefSeq" id="WP_200350048.1">
    <property type="nucleotide sequence ID" value="NZ_BAABHZ010000005.1"/>
</dbReference>
<evidence type="ECO:0000256" key="6">
    <source>
        <dbReference type="SAM" id="SignalP"/>
    </source>
</evidence>
<comment type="caution">
    <text evidence="8">The sequence shown here is derived from an EMBL/GenBank/DDBJ whole genome shotgun (WGS) entry which is preliminary data.</text>
</comment>
<dbReference type="Gene3D" id="2.130.10.30">
    <property type="entry name" value="Regulator of chromosome condensation 1/beta-lactamase-inhibitor protein II"/>
    <property type="match status" value="3"/>
</dbReference>
<dbReference type="NCBIfam" id="NF012200">
    <property type="entry name" value="choice_anch_D"/>
    <property type="match status" value="1"/>
</dbReference>
<dbReference type="SUPFAM" id="SSF50985">
    <property type="entry name" value="RCC1/BLIP-II"/>
    <property type="match status" value="2"/>
</dbReference>
<dbReference type="PANTHER" id="PTHR45982">
    <property type="entry name" value="REGULATOR OF CHROMOSOME CONDENSATION"/>
    <property type="match status" value="1"/>
</dbReference>
<name>A0A934V9F3_9BACT</name>
<dbReference type="GO" id="GO:0005737">
    <property type="term" value="C:cytoplasm"/>
    <property type="evidence" value="ECO:0007669"/>
    <property type="project" value="UniProtKB-SubCell"/>
</dbReference>
<dbReference type="GO" id="GO:0005085">
    <property type="term" value="F:guanyl-nucleotide exchange factor activity"/>
    <property type="evidence" value="ECO:0007669"/>
    <property type="project" value="TreeGrafter"/>
</dbReference>
<dbReference type="PROSITE" id="PS00626">
    <property type="entry name" value="RCC1_2"/>
    <property type="match status" value="2"/>
</dbReference>